<name>A0ABS4XGK4_9MICC</name>
<feature type="transmembrane region" description="Helical" evidence="1">
    <location>
        <begin position="127"/>
        <end position="148"/>
    </location>
</feature>
<dbReference type="Pfam" id="PF12679">
    <property type="entry name" value="ABC2_membrane_2"/>
    <property type="match status" value="1"/>
</dbReference>
<dbReference type="RefSeq" id="WP_209999956.1">
    <property type="nucleotide sequence ID" value="NZ_BAAAJY010000001.1"/>
</dbReference>
<feature type="transmembrane region" description="Helical" evidence="1">
    <location>
        <begin position="160"/>
        <end position="182"/>
    </location>
</feature>
<keyword evidence="3" id="KW-1185">Reference proteome</keyword>
<evidence type="ECO:0000313" key="3">
    <source>
        <dbReference type="Proteomes" id="UP001296993"/>
    </source>
</evidence>
<sequence length="268" mass="28283">MKTQSYPLMRKSLTDSWRSTVGWGIGLLAIMSLYLPLYPSIGGSPQMRELLASLPQEMIRALNYDQIASGPGYTQATFFGLTGFLLMSIAAISWGASAIGGDEEAGLLELTIAHGVTRTQVVLERTAALVIRILLLALLVLVVILALNGPAQLGIDPAKVVAGVLMFVLLTLLGGTGALVAGALSGRRMFGIIAGTAIAVVGYVFNALGNQSQDLQWLHNFSPYYWAYGQSPLVSGVPWASVAGLGALSLLFIVVSVLALRHRDIGAS</sequence>
<dbReference type="EMBL" id="JAGIOF010000001">
    <property type="protein sequence ID" value="MBP2387604.1"/>
    <property type="molecule type" value="Genomic_DNA"/>
</dbReference>
<dbReference type="Proteomes" id="UP001296993">
    <property type="component" value="Unassembled WGS sequence"/>
</dbReference>
<gene>
    <name evidence="2" type="ORF">JOF47_003115</name>
</gene>
<feature type="transmembrane region" description="Helical" evidence="1">
    <location>
        <begin position="239"/>
        <end position="260"/>
    </location>
</feature>
<keyword evidence="1" id="KW-0472">Membrane</keyword>
<organism evidence="2 3">
    <name type="scientific">Paeniglutamicibacter kerguelensis</name>
    <dbReference type="NCBI Taxonomy" id="254788"/>
    <lineage>
        <taxon>Bacteria</taxon>
        <taxon>Bacillati</taxon>
        <taxon>Actinomycetota</taxon>
        <taxon>Actinomycetes</taxon>
        <taxon>Micrococcales</taxon>
        <taxon>Micrococcaceae</taxon>
        <taxon>Paeniglutamicibacter</taxon>
    </lineage>
</organism>
<keyword evidence="1" id="KW-0812">Transmembrane</keyword>
<accession>A0ABS4XGK4</accession>
<feature type="transmembrane region" description="Helical" evidence="1">
    <location>
        <begin position="189"/>
        <end position="208"/>
    </location>
</feature>
<reference evidence="2 3" key="1">
    <citation type="submission" date="2021-03" db="EMBL/GenBank/DDBJ databases">
        <title>Sequencing the genomes of 1000 actinobacteria strains.</title>
        <authorList>
            <person name="Klenk H.-P."/>
        </authorList>
    </citation>
    <scope>NUCLEOTIDE SEQUENCE [LARGE SCALE GENOMIC DNA]</scope>
    <source>
        <strain evidence="2 3">DSM 15797</strain>
    </source>
</reference>
<evidence type="ECO:0000313" key="2">
    <source>
        <dbReference type="EMBL" id="MBP2387604.1"/>
    </source>
</evidence>
<comment type="caution">
    <text evidence="2">The sequence shown here is derived from an EMBL/GenBank/DDBJ whole genome shotgun (WGS) entry which is preliminary data.</text>
</comment>
<feature type="transmembrane region" description="Helical" evidence="1">
    <location>
        <begin position="21"/>
        <end position="41"/>
    </location>
</feature>
<proteinExistence type="predicted"/>
<evidence type="ECO:0000256" key="1">
    <source>
        <dbReference type="SAM" id="Phobius"/>
    </source>
</evidence>
<protein>
    <submittedName>
        <fullName evidence="2">ABC-2 type transport system permease protein</fullName>
    </submittedName>
</protein>
<feature type="transmembrane region" description="Helical" evidence="1">
    <location>
        <begin position="78"/>
        <end position="99"/>
    </location>
</feature>
<keyword evidence="1" id="KW-1133">Transmembrane helix</keyword>